<keyword evidence="3" id="KW-1185">Reference proteome</keyword>
<evidence type="ECO:0000313" key="3">
    <source>
        <dbReference type="Proteomes" id="UP000266841"/>
    </source>
</evidence>
<accession>K0STI3</accession>
<reference evidence="2 3" key="1">
    <citation type="journal article" date="2012" name="Genome Biol.">
        <title>Genome and low-iron response of an oceanic diatom adapted to chronic iron limitation.</title>
        <authorList>
            <person name="Lommer M."/>
            <person name="Specht M."/>
            <person name="Roy A.S."/>
            <person name="Kraemer L."/>
            <person name="Andreson R."/>
            <person name="Gutowska M.A."/>
            <person name="Wolf J."/>
            <person name="Bergner S.V."/>
            <person name="Schilhabel M.B."/>
            <person name="Klostermeier U.C."/>
            <person name="Beiko R.G."/>
            <person name="Rosenstiel P."/>
            <person name="Hippler M."/>
            <person name="Laroche J."/>
        </authorList>
    </citation>
    <scope>NUCLEOTIDE SEQUENCE [LARGE SCALE GENOMIC DNA]</scope>
    <source>
        <strain evidence="2 3">CCMP1005</strain>
    </source>
</reference>
<dbReference type="EMBL" id="AGNL01019776">
    <property type="protein sequence ID" value="EJK61592.1"/>
    <property type="molecule type" value="Genomic_DNA"/>
</dbReference>
<feature type="region of interest" description="Disordered" evidence="1">
    <location>
        <begin position="192"/>
        <end position="285"/>
    </location>
</feature>
<evidence type="ECO:0000313" key="2">
    <source>
        <dbReference type="EMBL" id="EJK61592.1"/>
    </source>
</evidence>
<dbReference type="AlphaFoldDB" id="K0STI3"/>
<sequence>MRDSTWTVERDKTDPVLKSKLDLQTMSIARCHVVISRPTCDSAIEGQLVPRAAYKSAYKTRERDIADIVRDEHTAEWTSPLANVGDIAEFPRRAVRPDVTPKLDDKTRTQQHKSSGVGRLARPSFVASFGLGQSGKSDLRLVCQLQEATLLPRRSRRKCSRREPKDDALQRTTLTCGLGGLWPKEFASLRRMASKPGSVPGARQATATSRAAEPELDESSRGGAGGSALTWTESVLERRSQAHTESSRGRLSRAEMSRDLKGQERISCPGRSGIWEPRRVSRRQD</sequence>
<evidence type="ECO:0000256" key="1">
    <source>
        <dbReference type="SAM" id="MobiDB-lite"/>
    </source>
</evidence>
<feature type="compositionally biased region" description="Basic and acidic residues" evidence="1">
    <location>
        <begin position="235"/>
        <end position="264"/>
    </location>
</feature>
<protein>
    <submittedName>
        <fullName evidence="2">Uncharacterized protein</fullName>
    </submittedName>
</protein>
<organism evidence="2 3">
    <name type="scientific">Thalassiosira oceanica</name>
    <name type="common">Marine diatom</name>
    <dbReference type="NCBI Taxonomy" id="159749"/>
    <lineage>
        <taxon>Eukaryota</taxon>
        <taxon>Sar</taxon>
        <taxon>Stramenopiles</taxon>
        <taxon>Ochrophyta</taxon>
        <taxon>Bacillariophyta</taxon>
        <taxon>Coscinodiscophyceae</taxon>
        <taxon>Thalassiosirophycidae</taxon>
        <taxon>Thalassiosirales</taxon>
        <taxon>Thalassiosiraceae</taxon>
        <taxon>Thalassiosira</taxon>
    </lineage>
</organism>
<name>K0STI3_THAOC</name>
<proteinExistence type="predicted"/>
<feature type="compositionally biased region" description="Basic and acidic residues" evidence="1">
    <location>
        <begin position="276"/>
        <end position="285"/>
    </location>
</feature>
<dbReference type="Proteomes" id="UP000266841">
    <property type="component" value="Unassembled WGS sequence"/>
</dbReference>
<gene>
    <name evidence="2" type="ORF">THAOC_17893</name>
</gene>
<comment type="caution">
    <text evidence="2">The sequence shown here is derived from an EMBL/GenBank/DDBJ whole genome shotgun (WGS) entry which is preliminary data.</text>
</comment>